<dbReference type="PANTHER" id="PTHR30290:SF64">
    <property type="entry name" value="ABC TRANSPORTER PERIPLASMIC BINDING PROTEIN"/>
    <property type="match status" value="1"/>
</dbReference>
<name>A0ABZ0HYV0_9HYPH</name>
<evidence type="ECO:0000256" key="3">
    <source>
        <dbReference type="ARBA" id="ARBA00022729"/>
    </source>
</evidence>
<gene>
    <name evidence="5" type="ORF">RZS28_12360</name>
</gene>
<dbReference type="PANTHER" id="PTHR30290">
    <property type="entry name" value="PERIPLASMIC BINDING COMPONENT OF ABC TRANSPORTER"/>
    <property type="match status" value="1"/>
</dbReference>
<evidence type="ECO:0000256" key="1">
    <source>
        <dbReference type="ARBA" id="ARBA00004418"/>
    </source>
</evidence>
<protein>
    <submittedName>
        <fullName evidence="5">Extracellular solute-binding protein</fullName>
    </submittedName>
</protein>
<sequence>MAAAGLALPQLLTRRAAAAEEVETHGLSVFGDLALPPDFDHFAYVNPAAPKGGEIALQVSAVGANQNFNTFNTLNAYILRGDGAAGMALIFDTLMTGNADEPDSLYGLVARAVRVSPDKNVYRFLLRKEARFHDGSPLTARDVAFSLNILQTKGHPSIRQALRDMDAVEVEADDVVRVRLKPNHSREAALIVASQPIFSAAYYQTHAFDETTLEPPLGSSAYRVGRFDQGHFITFDREPNYWARDLPVNRGQANFGRIRFEYFGDRNVAFEAFKAGVFTFREEATSAVWAKGYDFAAVKEGRVKREALRDDSPQGTQGWFFNTRRDKFKDRRIREAISLAMDFEWTNANIMYGAYQRTISYFQNSPMMAAGAPSMAELALLEPYRKDLDPSVFDEVYVPPKSDGSGQDRALLRRASDLLLAAGCKRQDSVLLLPNGQPFDLEFLDFESAFEPSMAPFIKNLKLLGVSARFRVIDPAQYKRRMDEFDYDVLPLHLNLGLTPGDGMRSFFGSESASLPGSHNVAGITDPVVDALIEKALVASSREELTVICRAIDRILRSGHYWTPMWNRSNHLVAYWDIFSRPERGPKYELGVVSTWWYDEEKAKRIKFASH</sequence>
<dbReference type="InterPro" id="IPR030678">
    <property type="entry name" value="Peptide/Ni-bd"/>
</dbReference>
<organism evidence="5 6">
    <name type="scientific">Methylocapsa polymorpha</name>
    <dbReference type="NCBI Taxonomy" id="3080828"/>
    <lineage>
        <taxon>Bacteria</taxon>
        <taxon>Pseudomonadati</taxon>
        <taxon>Pseudomonadota</taxon>
        <taxon>Alphaproteobacteria</taxon>
        <taxon>Hyphomicrobiales</taxon>
        <taxon>Beijerinckiaceae</taxon>
        <taxon>Methylocapsa</taxon>
    </lineage>
</organism>
<reference evidence="5 6" key="1">
    <citation type="submission" date="2023-10" db="EMBL/GenBank/DDBJ databases">
        <title>Novel methanotroph of the genus Methylocapsa from a subarctic wetland.</title>
        <authorList>
            <person name="Belova S.E."/>
            <person name="Oshkin I.Y."/>
            <person name="Miroshnikov K."/>
            <person name="Dedysh S.N."/>
        </authorList>
    </citation>
    <scope>NUCLEOTIDE SEQUENCE [LARGE SCALE GENOMIC DNA]</scope>
    <source>
        <strain evidence="5 6">RX1</strain>
    </source>
</reference>
<dbReference type="EMBL" id="CP136862">
    <property type="protein sequence ID" value="WOJ91530.1"/>
    <property type="molecule type" value="Genomic_DNA"/>
</dbReference>
<dbReference type="InterPro" id="IPR039424">
    <property type="entry name" value="SBP_5"/>
</dbReference>
<dbReference type="Pfam" id="PF00496">
    <property type="entry name" value="SBP_bac_5"/>
    <property type="match status" value="1"/>
</dbReference>
<feature type="domain" description="Solute-binding protein family 5" evidence="4">
    <location>
        <begin position="107"/>
        <end position="511"/>
    </location>
</feature>
<dbReference type="PIRSF" id="PIRSF002741">
    <property type="entry name" value="MppA"/>
    <property type="match status" value="1"/>
</dbReference>
<dbReference type="Gene3D" id="3.10.105.10">
    <property type="entry name" value="Dipeptide-binding Protein, Domain 3"/>
    <property type="match status" value="1"/>
</dbReference>
<accession>A0ABZ0HYV0</accession>
<comment type="similarity">
    <text evidence="2">Belongs to the bacterial solute-binding protein 5 family.</text>
</comment>
<dbReference type="SUPFAM" id="SSF53850">
    <property type="entry name" value="Periplasmic binding protein-like II"/>
    <property type="match status" value="1"/>
</dbReference>
<proteinExistence type="inferred from homology"/>
<dbReference type="Proteomes" id="UP001626536">
    <property type="component" value="Chromosome"/>
</dbReference>
<evidence type="ECO:0000313" key="6">
    <source>
        <dbReference type="Proteomes" id="UP001626536"/>
    </source>
</evidence>
<evidence type="ECO:0000256" key="2">
    <source>
        <dbReference type="ARBA" id="ARBA00005695"/>
    </source>
</evidence>
<evidence type="ECO:0000259" key="4">
    <source>
        <dbReference type="Pfam" id="PF00496"/>
    </source>
</evidence>
<keyword evidence="6" id="KW-1185">Reference proteome</keyword>
<dbReference type="InterPro" id="IPR000914">
    <property type="entry name" value="SBP_5_dom"/>
</dbReference>
<dbReference type="CDD" id="cd08497">
    <property type="entry name" value="MbnE-like"/>
    <property type="match status" value="1"/>
</dbReference>
<evidence type="ECO:0000313" key="5">
    <source>
        <dbReference type="EMBL" id="WOJ91530.1"/>
    </source>
</evidence>
<keyword evidence="3" id="KW-0732">Signal</keyword>
<comment type="subcellular location">
    <subcellularLocation>
        <location evidence="1">Periplasm</location>
    </subcellularLocation>
</comment>
<dbReference type="Gene3D" id="3.40.190.10">
    <property type="entry name" value="Periplasmic binding protein-like II"/>
    <property type="match status" value="1"/>
</dbReference>
<dbReference type="RefSeq" id="WP_407341113.1">
    <property type="nucleotide sequence ID" value="NZ_CP136862.1"/>
</dbReference>